<dbReference type="AlphaFoldDB" id="A0AAV3QAG3"/>
<protein>
    <submittedName>
        <fullName evidence="1">Uncharacterized protein</fullName>
    </submittedName>
</protein>
<comment type="caution">
    <text evidence="1">The sequence shown here is derived from an EMBL/GenBank/DDBJ whole genome shotgun (WGS) entry which is preliminary data.</text>
</comment>
<dbReference type="Proteomes" id="UP001454036">
    <property type="component" value="Unassembled WGS sequence"/>
</dbReference>
<name>A0AAV3QAG3_LITER</name>
<evidence type="ECO:0000313" key="1">
    <source>
        <dbReference type="EMBL" id="GAA0159453.1"/>
    </source>
</evidence>
<evidence type="ECO:0000313" key="2">
    <source>
        <dbReference type="Proteomes" id="UP001454036"/>
    </source>
</evidence>
<proteinExistence type="predicted"/>
<organism evidence="1 2">
    <name type="scientific">Lithospermum erythrorhizon</name>
    <name type="common">Purple gromwell</name>
    <name type="synonym">Lithospermum officinale var. erythrorhizon</name>
    <dbReference type="NCBI Taxonomy" id="34254"/>
    <lineage>
        <taxon>Eukaryota</taxon>
        <taxon>Viridiplantae</taxon>
        <taxon>Streptophyta</taxon>
        <taxon>Embryophyta</taxon>
        <taxon>Tracheophyta</taxon>
        <taxon>Spermatophyta</taxon>
        <taxon>Magnoliopsida</taxon>
        <taxon>eudicotyledons</taxon>
        <taxon>Gunneridae</taxon>
        <taxon>Pentapetalae</taxon>
        <taxon>asterids</taxon>
        <taxon>lamiids</taxon>
        <taxon>Boraginales</taxon>
        <taxon>Boraginaceae</taxon>
        <taxon>Boraginoideae</taxon>
        <taxon>Lithospermeae</taxon>
        <taxon>Lithospermum</taxon>
    </lineage>
</organism>
<dbReference type="EMBL" id="BAABME010003606">
    <property type="protein sequence ID" value="GAA0159453.1"/>
    <property type="molecule type" value="Genomic_DNA"/>
</dbReference>
<gene>
    <name evidence="1" type="ORF">LIER_16223</name>
</gene>
<keyword evidence="2" id="KW-1185">Reference proteome</keyword>
<reference evidence="1 2" key="1">
    <citation type="submission" date="2024-01" db="EMBL/GenBank/DDBJ databases">
        <title>The complete chloroplast genome sequence of Lithospermum erythrorhizon: insights into the phylogenetic relationship among Boraginaceae species and the maternal lineages of purple gromwells.</title>
        <authorList>
            <person name="Okada T."/>
            <person name="Watanabe K."/>
        </authorList>
    </citation>
    <scope>NUCLEOTIDE SEQUENCE [LARGE SCALE GENOMIC DNA]</scope>
</reference>
<accession>A0AAV3QAG3</accession>
<sequence length="221" mass="25074">MMLLWDLKIPWVVPPPPPQGSRGNLSLPHSSQVTTTAPIMAGELSASVVLEPEDHGDVDSSLPGSNPFLCPTLLLQALRYDILLPFYNLLFPLLGVPRRLMSSYEEANGSSSRVGQLQQEVKTLKKEKAWEEGVLQQRLKNLTMEHDTLHERYAASIRRTEVRVTAKPRLWRPAWRAFKRLKVLEIWSAILLLDESCSFVRYDVSPPDPSDLWTCPHVLNN</sequence>